<dbReference type="EMBL" id="CP022278">
    <property type="protein sequence ID" value="ASK27047.1"/>
    <property type="molecule type" value="Genomic_DNA"/>
</dbReference>
<evidence type="ECO:0000313" key="6">
    <source>
        <dbReference type="EMBL" id="ASK27047.1"/>
    </source>
</evidence>
<evidence type="ECO:0000256" key="1">
    <source>
        <dbReference type="ARBA" id="ARBA00009437"/>
    </source>
</evidence>
<dbReference type="PANTHER" id="PTHR30419:SF8">
    <property type="entry name" value="NITROGEN ASSIMILATION TRANSCRIPTIONAL ACTIVATOR-RELATED"/>
    <property type="match status" value="1"/>
</dbReference>
<dbReference type="Gene3D" id="3.40.190.290">
    <property type="match status" value="1"/>
</dbReference>
<dbReference type="SUPFAM" id="SSF53850">
    <property type="entry name" value="Periplasmic binding protein-like II"/>
    <property type="match status" value="1"/>
</dbReference>
<evidence type="ECO:0000256" key="4">
    <source>
        <dbReference type="ARBA" id="ARBA00023163"/>
    </source>
</evidence>
<sequence>MDFKSLHCLVELVRRQSFSDTAAALNLTQPTVSKMIQSLENELGVPLFHKENGHKKRRMELTPIGSEVYQHALNLLHERDLLLQRIDDYRQIKSGTLRIGLTLLGSDLLGNSFSRFHQKWPEIQLSFLEEGSLAIGKALRENEIDVGQMLAPVHEDFEFITLCDYPLMVIMPREKVRKQSAFTLRSLKHEPFILFGTGFSLNQTIQTACRQQGFTPNVICRTSQWNLLADMVGHNMGIALLPEYYANKMNPEVFAAVPLVEPEIRWKLTMAWKKHQRPAPALRAWLEIVRSEFVSFE</sequence>
<evidence type="ECO:0000256" key="3">
    <source>
        <dbReference type="ARBA" id="ARBA00023125"/>
    </source>
</evidence>
<comment type="similarity">
    <text evidence="1">Belongs to the LysR transcriptional regulatory family.</text>
</comment>
<dbReference type="InterPro" id="IPR036388">
    <property type="entry name" value="WH-like_DNA-bd_sf"/>
</dbReference>
<dbReference type="Pfam" id="PF00126">
    <property type="entry name" value="HTH_1"/>
    <property type="match status" value="1"/>
</dbReference>
<dbReference type="PRINTS" id="PR00039">
    <property type="entry name" value="HTHLYSR"/>
</dbReference>
<dbReference type="PROSITE" id="PS50931">
    <property type="entry name" value="HTH_LYSR"/>
    <property type="match status" value="1"/>
</dbReference>
<dbReference type="AlphaFoldDB" id="A0A220S0S3"/>
<dbReference type="KEGG" id="nei:BG910_04175"/>
<gene>
    <name evidence="6" type="ORF">BG910_04175</name>
</gene>
<organism evidence="6 7">
    <name type="scientific">Neisseria chenwenguii</name>
    <dbReference type="NCBI Taxonomy" id="1853278"/>
    <lineage>
        <taxon>Bacteria</taxon>
        <taxon>Pseudomonadati</taxon>
        <taxon>Pseudomonadota</taxon>
        <taxon>Betaproteobacteria</taxon>
        <taxon>Neisseriales</taxon>
        <taxon>Neisseriaceae</taxon>
        <taxon>Neisseria</taxon>
    </lineage>
</organism>
<evidence type="ECO:0000259" key="5">
    <source>
        <dbReference type="PROSITE" id="PS50931"/>
    </source>
</evidence>
<dbReference type="Proteomes" id="UP000198238">
    <property type="component" value="Chromosome"/>
</dbReference>
<protein>
    <recommendedName>
        <fullName evidence="5">HTH lysR-type domain-containing protein</fullName>
    </recommendedName>
</protein>
<keyword evidence="4" id="KW-0804">Transcription</keyword>
<evidence type="ECO:0000256" key="2">
    <source>
        <dbReference type="ARBA" id="ARBA00023015"/>
    </source>
</evidence>
<dbReference type="InterPro" id="IPR000847">
    <property type="entry name" value="LysR_HTH_N"/>
</dbReference>
<evidence type="ECO:0000313" key="7">
    <source>
        <dbReference type="Proteomes" id="UP000198238"/>
    </source>
</evidence>
<dbReference type="Pfam" id="PF03466">
    <property type="entry name" value="LysR_substrate"/>
    <property type="match status" value="1"/>
</dbReference>
<dbReference type="GO" id="GO:0003700">
    <property type="term" value="F:DNA-binding transcription factor activity"/>
    <property type="evidence" value="ECO:0007669"/>
    <property type="project" value="InterPro"/>
</dbReference>
<dbReference type="GO" id="GO:0003677">
    <property type="term" value="F:DNA binding"/>
    <property type="evidence" value="ECO:0007669"/>
    <property type="project" value="UniProtKB-KW"/>
</dbReference>
<keyword evidence="7" id="KW-1185">Reference proteome</keyword>
<accession>A0A220S0S3</accession>
<feature type="domain" description="HTH lysR-type" evidence="5">
    <location>
        <begin position="1"/>
        <end position="62"/>
    </location>
</feature>
<keyword evidence="2" id="KW-0805">Transcription regulation</keyword>
<dbReference type="PANTHER" id="PTHR30419">
    <property type="entry name" value="HTH-TYPE TRANSCRIPTIONAL REGULATOR YBHD"/>
    <property type="match status" value="1"/>
</dbReference>
<dbReference type="InterPro" id="IPR050950">
    <property type="entry name" value="HTH-type_LysR_regulators"/>
</dbReference>
<dbReference type="InterPro" id="IPR036390">
    <property type="entry name" value="WH_DNA-bd_sf"/>
</dbReference>
<reference evidence="6 7" key="1">
    <citation type="submission" date="2017-06" db="EMBL/GenBank/DDBJ databases">
        <title>Neisseria chenwenguii sp. nov., isolated from the intestinal contents of Tibetan Plateau Pika in Yushu, Qinghai Province, China.</title>
        <authorList>
            <person name="Zhang G."/>
        </authorList>
    </citation>
    <scope>NUCLEOTIDE SEQUENCE [LARGE SCALE GENOMIC DNA]</scope>
    <source>
        <strain evidence="6 7">10023</strain>
    </source>
</reference>
<keyword evidence="3" id="KW-0238">DNA-binding</keyword>
<proteinExistence type="inferred from homology"/>
<dbReference type="RefSeq" id="WP_089035764.1">
    <property type="nucleotide sequence ID" value="NZ_CP022278.1"/>
</dbReference>
<dbReference type="InterPro" id="IPR005119">
    <property type="entry name" value="LysR_subst-bd"/>
</dbReference>
<dbReference type="SUPFAM" id="SSF46785">
    <property type="entry name" value="Winged helix' DNA-binding domain"/>
    <property type="match status" value="1"/>
</dbReference>
<dbReference type="Gene3D" id="1.10.10.10">
    <property type="entry name" value="Winged helix-like DNA-binding domain superfamily/Winged helix DNA-binding domain"/>
    <property type="match status" value="1"/>
</dbReference>
<dbReference type="GO" id="GO:0005829">
    <property type="term" value="C:cytosol"/>
    <property type="evidence" value="ECO:0007669"/>
    <property type="project" value="TreeGrafter"/>
</dbReference>
<name>A0A220S0S3_9NEIS</name>